<keyword evidence="3" id="KW-1185">Reference proteome</keyword>
<evidence type="ECO:0000313" key="2">
    <source>
        <dbReference type="EMBL" id="EHY91294.1"/>
    </source>
</evidence>
<dbReference type="Pfam" id="PF14530">
    <property type="entry name" value="DUF4439"/>
    <property type="match status" value="1"/>
</dbReference>
<dbReference type="PROSITE" id="PS51318">
    <property type="entry name" value="TAT"/>
    <property type="match status" value="1"/>
</dbReference>
<accession>H8G617</accession>
<dbReference type="RefSeq" id="WP_005445229.1">
    <property type="nucleotide sequence ID" value="NZ_CM001466.1"/>
</dbReference>
<sequence>MQHVTSRSGRSGLDRRSFLRAVAFTALAVPATTGLTACTSGYDDAPDPLRPLWLQAEEQAKLARQLATGSPERRDAVSVVADVRAAHAKALRAEVERLNRPVPEEGAAPEADQGGDVWASLAQARDDALGLLPGLPRHRAGLVGSVAAGCAAALELGQGPAPDEPSLDVTSVTELEDDTAEALQRALGAEHAAVWVYSLVRAFLDADYDGGIARGERAHLERRDECERLLTSAGRTPRPAEPAYVLADPVTDAASAARAVATAEADAATGWHGVLERTDEKTVRTFAAHCLVSAATRGVHWREAAELRPLVPPLPGRETTAD</sequence>
<feature type="domain" description="DUF4439" evidence="1">
    <location>
        <begin position="182"/>
        <end position="318"/>
    </location>
</feature>
<dbReference type="HOGENOM" id="CLU_860216_0_0_11"/>
<reference evidence="2 3" key="1">
    <citation type="journal article" date="2012" name="Stand. Genomic Sci.">
        <title>Genome sequence of the soil bacterium Saccharomonospora azurea type strain (NA-128(T)).</title>
        <authorList>
            <person name="Klenk H.P."/>
            <person name="Held B."/>
            <person name="Lucas S."/>
            <person name="Lapidus A."/>
            <person name="Copeland A."/>
            <person name="Hammon N."/>
            <person name="Pitluck S."/>
            <person name="Goodwin L.A."/>
            <person name="Han C."/>
            <person name="Tapia R."/>
            <person name="Brambilla E.M."/>
            <person name="Potter G."/>
            <person name="Land M."/>
            <person name="Ivanova N."/>
            <person name="Rohde M."/>
            <person name="Goker M."/>
            <person name="Detter J.C."/>
            <person name="Kyrpides N.C."/>
            <person name="Woyke T."/>
        </authorList>
    </citation>
    <scope>NUCLEOTIDE SEQUENCE [LARGE SCALE GENOMIC DNA]</scope>
    <source>
        <strain evidence="2 3">NA-128</strain>
    </source>
</reference>
<dbReference type="AlphaFoldDB" id="H8G617"/>
<dbReference type="SUPFAM" id="SSF47240">
    <property type="entry name" value="Ferritin-like"/>
    <property type="match status" value="1"/>
</dbReference>
<dbReference type="CDD" id="cd00657">
    <property type="entry name" value="Ferritin_like"/>
    <property type="match status" value="1"/>
</dbReference>
<evidence type="ECO:0000313" key="3">
    <source>
        <dbReference type="Proteomes" id="UP000004705"/>
    </source>
</evidence>
<dbReference type="InterPro" id="IPR006311">
    <property type="entry name" value="TAT_signal"/>
</dbReference>
<dbReference type="Proteomes" id="UP000004705">
    <property type="component" value="Chromosome"/>
</dbReference>
<gene>
    <name evidence="2" type="ORF">SacazDRAFT_04457</name>
</gene>
<proteinExistence type="predicted"/>
<dbReference type="InterPro" id="IPR012347">
    <property type="entry name" value="Ferritin-like"/>
</dbReference>
<name>H8G617_9PSEU</name>
<protein>
    <recommendedName>
        <fullName evidence="1">DUF4439 domain-containing protein</fullName>
    </recommendedName>
</protein>
<evidence type="ECO:0000259" key="1">
    <source>
        <dbReference type="Pfam" id="PF14530"/>
    </source>
</evidence>
<dbReference type="InterPro" id="IPR009078">
    <property type="entry name" value="Ferritin-like_SF"/>
</dbReference>
<organism evidence="2 3">
    <name type="scientific">Saccharomonospora azurea NA-128</name>
    <dbReference type="NCBI Taxonomy" id="882081"/>
    <lineage>
        <taxon>Bacteria</taxon>
        <taxon>Bacillati</taxon>
        <taxon>Actinomycetota</taxon>
        <taxon>Actinomycetes</taxon>
        <taxon>Pseudonocardiales</taxon>
        <taxon>Pseudonocardiaceae</taxon>
        <taxon>Saccharomonospora</taxon>
    </lineage>
</organism>
<dbReference type="EMBL" id="CM001466">
    <property type="protein sequence ID" value="EHY91294.1"/>
    <property type="molecule type" value="Genomic_DNA"/>
</dbReference>
<dbReference type="InterPro" id="IPR029447">
    <property type="entry name" value="DUF4439"/>
</dbReference>
<dbReference type="Gene3D" id="1.20.1260.10">
    <property type="match status" value="1"/>
</dbReference>